<organism evidence="2 3">
    <name type="scientific">Loxostege sticticalis</name>
    <name type="common">Beet webworm moth</name>
    <dbReference type="NCBI Taxonomy" id="481309"/>
    <lineage>
        <taxon>Eukaryota</taxon>
        <taxon>Metazoa</taxon>
        <taxon>Ecdysozoa</taxon>
        <taxon>Arthropoda</taxon>
        <taxon>Hexapoda</taxon>
        <taxon>Insecta</taxon>
        <taxon>Pterygota</taxon>
        <taxon>Neoptera</taxon>
        <taxon>Endopterygota</taxon>
        <taxon>Lepidoptera</taxon>
        <taxon>Glossata</taxon>
        <taxon>Ditrysia</taxon>
        <taxon>Pyraloidea</taxon>
        <taxon>Crambidae</taxon>
        <taxon>Pyraustinae</taxon>
        <taxon>Loxostege</taxon>
    </lineage>
</organism>
<dbReference type="InterPro" id="IPR036770">
    <property type="entry name" value="Ankyrin_rpt-contain_sf"/>
</dbReference>
<feature type="region of interest" description="Disordered" evidence="1">
    <location>
        <begin position="1"/>
        <end position="20"/>
    </location>
</feature>
<evidence type="ECO:0000313" key="3">
    <source>
        <dbReference type="Proteomes" id="UP001549921"/>
    </source>
</evidence>
<protein>
    <submittedName>
        <fullName evidence="2">Uncharacterized protein</fullName>
    </submittedName>
</protein>
<gene>
    <name evidence="2" type="ORF">ABMA28_012585</name>
</gene>
<feature type="region of interest" description="Disordered" evidence="1">
    <location>
        <begin position="98"/>
        <end position="132"/>
    </location>
</feature>
<proteinExistence type="predicted"/>
<dbReference type="EMBL" id="JBEDNZ010000030">
    <property type="protein sequence ID" value="KAL0808922.1"/>
    <property type="molecule type" value="Genomic_DNA"/>
</dbReference>
<name>A0ABD0S4V6_LOXSC</name>
<comment type="caution">
    <text evidence="2">The sequence shown here is derived from an EMBL/GenBank/DDBJ whole genome shotgun (WGS) entry which is preliminary data.</text>
</comment>
<reference evidence="2 3" key="1">
    <citation type="submission" date="2024-06" db="EMBL/GenBank/DDBJ databases">
        <title>A chromosome-level genome assembly of beet webworm, Loxostege sticticalis.</title>
        <authorList>
            <person name="Zhang Y."/>
        </authorList>
    </citation>
    <scope>NUCLEOTIDE SEQUENCE [LARGE SCALE GENOMIC DNA]</scope>
    <source>
        <strain evidence="2">AQ028</strain>
        <tissue evidence="2">Male pupae</tissue>
    </source>
</reference>
<feature type="region of interest" description="Disordered" evidence="1">
    <location>
        <begin position="177"/>
        <end position="208"/>
    </location>
</feature>
<dbReference type="SUPFAM" id="SSF48403">
    <property type="entry name" value="Ankyrin repeat"/>
    <property type="match status" value="1"/>
</dbReference>
<dbReference type="AlphaFoldDB" id="A0ABD0S4V6"/>
<dbReference type="Gene3D" id="1.25.40.20">
    <property type="entry name" value="Ankyrin repeat-containing domain"/>
    <property type="match status" value="1"/>
</dbReference>
<dbReference type="Pfam" id="PF00023">
    <property type="entry name" value="Ank"/>
    <property type="match status" value="1"/>
</dbReference>
<feature type="compositionally biased region" description="Basic and acidic residues" evidence="1">
    <location>
        <begin position="98"/>
        <end position="107"/>
    </location>
</feature>
<accession>A0ABD0S4V6</accession>
<feature type="compositionally biased region" description="Polar residues" evidence="1">
    <location>
        <begin position="1"/>
        <end position="10"/>
    </location>
</feature>
<dbReference type="Proteomes" id="UP001549921">
    <property type="component" value="Unassembled WGS sequence"/>
</dbReference>
<feature type="compositionally biased region" description="Basic and acidic residues" evidence="1">
    <location>
        <begin position="119"/>
        <end position="132"/>
    </location>
</feature>
<sequence>MGSAKVSNAKPQPPMAENDRKTFKKLFKVIFKRDKKKEKVLEEDVIKTDKARDIIPRNDIAVNTVANILDKIKKLEIKDDVADDDEDELKNFSCKTVKEDTRNDRIDSQSSEDSGFAERNVEEVTDDESKEKDDDVIISLKKLDISKENDETTEKDDEVVNALNKLDINTDKCHISRKENEKSDITSKENEVSSKTDDKCEVPGKDEEKCPKEKKIHTVVLSRGPVKTKLGEVKNTSPYYVPQSQIQINKHTLTGGQVIVNQPTQQRHADSTELDKALIQVQQTSQNSQHEYGDEWINIVSAVIESDLKKVPQEAPFGSKSDDTEDLLSCFFQSQQLQPEAVDVMTPPHQEETPPNPIEEFSNHLNYDLLDELDLTNLMPEMAKNQFLFPTPPYSENAASPMSDSLGSYRTSEYVYSPDRSVIFSPERSSPICNSDYEKFQEISHYDDSPVQEVEEKGKGRERVNSLSSMTMKQYKDLQKDLSLSFSKKDCCQMTLKPCKTFFQEHLQKLKMDERKNICLKVAKMELKHAYGVLQNILINLSQPSEQEDLLHALFCLLCERVLSQMPAWFIDDFGLNLLKSAVLRCPHRPLLTRYLVQCVRTAIRVNPTLVQGKDSVFHEVDAQGDTLVTACARRGDSCADALAELVRRDDAALLPLFRVHHVNTDGASALHVACSEHSAASPRLHIVHVLLEHAGADLWQGDSKAGDTPVHMAVNSKHCDLNMIMVLFKHVDRKAWKKLAHAPNMCSTTPLEYARTATKSQRDGYPAEVLEFLKKCR</sequence>
<dbReference type="InterPro" id="IPR002110">
    <property type="entry name" value="Ankyrin_rpt"/>
</dbReference>
<evidence type="ECO:0000256" key="1">
    <source>
        <dbReference type="SAM" id="MobiDB-lite"/>
    </source>
</evidence>
<evidence type="ECO:0000313" key="2">
    <source>
        <dbReference type="EMBL" id="KAL0808922.1"/>
    </source>
</evidence>